<dbReference type="Proteomes" id="UP001652700">
    <property type="component" value="Unplaced"/>
</dbReference>
<dbReference type="OrthoDB" id="7007823at2759"/>
<dbReference type="SUPFAM" id="SSF46938">
    <property type="entry name" value="CRAL/TRIO N-terminal domain"/>
    <property type="match status" value="1"/>
</dbReference>
<dbReference type="GO" id="GO:1902936">
    <property type="term" value="F:phosphatidylinositol bisphosphate binding"/>
    <property type="evidence" value="ECO:0007669"/>
    <property type="project" value="TreeGrafter"/>
</dbReference>
<evidence type="ECO:0000313" key="4">
    <source>
        <dbReference type="RefSeq" id="XP_028148639.1"/>
    </source>
</evidence>
<organism evidence="3">
    <name type="scientific">Diabrotica virgifera virgifera</name>
    <name type="common">western corn rootworm</name>
    <dbReference type="NCBI Taxonomy" id="50390"/>
    <lineage>
        <taxon>Eukaryota</taxon>
        <taxon>Metazoa</taxon>
        <taxon>Ecdysozoa</taxon>
        <taxon>Arthropoda</taxon>
        <taxon>Hexapoda</taxon>
        <taxon>Insecta</taxon>
        <taxon>Pterygota</taxon>
        <taxon>Neoptera</taxon>
        <taxon>Endopterygota</taxon>
        <taxon>Coleoptera</taxon>
        <taxon>Polyphaga</taxon>
        <taxon>Cucujiformia</taxon>
        <taxon>Chrysomeloidea</taxon>
        <taxon>Chrysomelidae</taxon>
        <taxon>Galerucinae</taxon>
        <taxon>Diabroticina</taxon>
        <taxon>Diabroticites</taxon>
        <taxon>Diabrotica</taxon>
    </lineage>
</organism>
<gene>
    <name evidence="3 4" type="primary">LOC114342040</name>
</gene>
<dbReference type="EnsemblMetazoa" id="XM_050656016.1">
    <property type="protein sequence ID" value="XP_050511973.1"/>
    <property type="gene ID" value="LOC126888018"/>
</dbReference>
<dbReference type="InterPro" id="IPR036273">
    <property type="entry name" value="CRAL/TRIO_N_dom_sf"/>
</dbReference>
<proteinExistence type="predicted"/>
<dbReference type="RefSeq" id="XP_028148638.1">
    <property type="nucleotide sequence ID" value="XM_028292837.1"/>
</dbReference>
<dbReference type="GO" id="GO:0016020">
    <property type="term" value="C:membrane"/>
    <property type="evidence" value="ECO:0007669"/>
    <property type="project" value="TreeGrafter"/>
</dbReference>
<dbReference type="InterPro" id="IPR036865">
    <property type="entry name" value="CRAL-TRIO_dom_sf"/>
</dbReference>
<evidence type="ECO:0000313" key="2">
    <source>
        <dbReference type="Proteomes" id="UP001652700"/>
    </source>
</evidence>
<reference evidence="1" key="2">
    <citation type="submission" date="2025-05" db="UniProtKB">
        <authorList>
            <consortium name="EnsemblMetazoa"/>
        </authorList>
    </citation>
    <scope>IDENTIFICATION</scope>
</reference>
<dbReference type="PANTHER" id="PTHR10174:SF222">
    <property type="entry name" value="GH10083P-RELATED"/>
    <property type="match status" value="1"/>
</dbReference>
<sequence length="113" mass="13568">MDTNELLQVDKDLIRKEWGKTKNDIIKDILIIREWLKTQKHLPEIPSDNAIEFFLTNCKFSIEKTKQNLDMYYTVQNLIPDLYQKCNPCSPDMETAYQLTFMEEENFRVQMEI</sequence>
<dbReference type="RefSeq" id="XP_028148639.1">
    <property type="nucleotide sequence ID" value="XM_028292838.1"/>
</dbReference>
<dbReference type="AlphaFoldDB" id="A0A6P7GTF0"/>
<evidence type="ECO:0000313" key="1">
    <source>
        <dbReference type="EnsemblMetazoa" id="XP_050511973.1"/>
    </source>
</evidence>
<name>A0A6P7GTF0_DIAVI</name>
<accession>A0A6P7GTF0</accession>
<reference evidence="3 4" key="1">
    <citation type="submission" date="2025-04" db="UniProtKB">
        <authorList>
            <consortium name="RefSeq"/>
        </authorList>
    </citation>
    <scope>IDENTIFICATION</scope>
    <source>
        <tissue evidence="3 4">Whole insect</tissue>
    </source>
</reference>
<dbReference type="PANTHER" id="PTHR10174">
    <property type="entry name" value="ALPHA-TOCOPHEROL TRANSFER PROTEIN-RELATED"/>
    <property type="match status" value="1"/>
</dbReference>
<protein>
    <submittedName>
        <fullName evidence="3">Uncharacterized protein LOC114342040 isoform X1</fullName>
    </submittedName>
    <submittedName>
        <fullName evidence="4">Uncharacterized protein LOC114342040 isoform X2</fullName>
    </submittedName>
</protein>
<dbReference type="Gene3D" id="3.40.525.10">
    <property type="entry name" value="CRAL-TRIO lipid binding domain"/>
    <property type="match status" value="1"/>
</dbReference>
<keyword evidence="2" id="KW-1185">Reference proteome</keyword>
<evidence type="ECO:0000313" key="3">
    <source>
        <dbReference type="RefSeq" id="XP_028148638.1"/>
    </source>
</evidence>